<comment type="similarity">
    <text evidence="6">Belongs to the SPT3 family.</text>
</comment>
<dbReference type="InterPro" id="IPR003195">
    <property type="entry name" value="TFIID_TAF13"/>
</dbReference>
<dbReference type="GO" id="GO:0006366">
    <property type="term" value="P:transcription by RNA polymerase II"/>
    <property type="evidence" value="ECO:0007669"/>
    <property type="project" value="InterPro"/>
</dbReference>
<dbReference type="Gene3D" id="1.10.20.10">
    <property type="entry name" value="Histone, subunit A"/>
    <property type="match status" value="1"/>
</dbReference>
<dbReference type="GO" id="GO:0003713">
    <property type="term" value="F:transcription coactivator activity"/>
    <property type="evidence" value="ECO:0007669"/>
    <property type="project" value="TreeGrafter"/>
</dbReference>
<evidence type="ECO:0000256" key="4">
    <source>
        <dbReference type="ARBA" id="ARBA00023163"/>
    </source>
</evidence>
<evidence type="ECO:0000313" key="7">
    <source>
        <dbReference type="EMBL" id="KAK9720820.1"/>
    </source>
</evidence>
<gene>
    <name evidence="7" type="ORF">QE152_g21833</name>
</gene>
<comment type="subcellular location">
    <subcellularLocation>
        <location evidence="1">Nucleus</location>
    </subcellularLocation>
</comment>
<dbReference type="FunFam" id="1.10.20.10:FF:000023">
    <property type="entry name" value="transcription initiation protein SPT3 homolog"/>
    <property type="match status" value="1"/>
</dbReference>
<dbReference type="PANTHER" id="PTHR11380:SF16">
    <property type="entry name" value="TRANSCRIPTION INITIATION PROTEIN SPT3 HOMOLOG"/>
    <property type="match status" value="1"/>
</dbReference>
<keyword evidence="8" id="KW-1185">Reference proteome</keyword>
<evidence type="ECO:0000256" key="2">
    <source>
        <dbReference type="ARBA" id="ARBA00023015"/>
    </source>
</evidence>
<dbReference type="GO" id="GO:0000124">
    <property type="term" value="C:SAGA complex"/>
    <property type="evidence" value="ECO:0007669"/>
    <property type="project" value="UniProtKB-ARBA"/>
</dbReference>
<evidence type="ECO:0000256" key="6">
    <source>
        <dbReference type="ARBA" id="ARBA00061274"/>
    </source>
</evidence>
<reference evidence="7 8" key="1">
    <citation type="journal article" date="2024" name="BMC Genomics">
        <title>De novo assembly and annotation of Popillia japonica's genome with initial clues to its potential as an invasive pest.</title>
        <authorList>
            <person name="Cucini C."/>
            <person name="Boschi S."/>
            <person name="Funari R."/>
            <person name="Cardaioli E."/>
            <person name="Iannotti N."/>
            <person name="Marturano G."/>
            <person name="Paoli F."/>
            <person name="Bruttini M."/>
            <person name="Carapelli A."/>
            <person name="Frati F."/>
            <person name="Nardi F."/>
        </authorList>
    </citation>
    <scope>NUCLEOTIDE SEQUENCE [LARGE SCALE GENOMIC DNA]</scope>
    <source>
        <strain evidence="7">DMR45628</strain>
    </source>
</reference>
<keyword evidence="2" id="KW-0805">Transcription regulation</keyword>
<dbReference type="CDD" id="cd07978">
    <property type="entry name" value="HFD_TAF13"/>
    <property type="match status" value="1"/>
</dbReference>
<dbReference type="SUPFAM" id="SSF47113">
    <property type="entry name" value="Histone-fold"/>
    <property type="match status" value="1"/>
</dbReference>
<evidence type="ECO:0000256" key="5">
    <source>
        <dbReference type="ARBA" id="ARBA00023242"/>
    </source>
</evidence>
<keyword evidence="3" id="KW-0010">Activator</keyword>
<dbReference type="GO" id="GO:0006357">
    <property type="term" value="P:regulation of transcription by RNA polymerase II"/>
    <property type="evidence" value="ECO:0007669"/>
    <property type="project" value="UniProtKB-ARBA"/>
</dbReference>
<protein>
    <submittedName>
        <fullName evidence="7">Transcription initiation factor IID, 18kD subunit</fullName>
    </submittedName>
</protein>
<evidence type="ECO:0000256" key="1">
    <source>
        <dbReference type="ARBA" id="ARBA00004123"/>
    </source>
</evidence>
<keyword evidence="5" id="KW-0539">Nucleus</keyword>
<comment type="caution">
    <text evidence="7">The sequence shown here is derived from an EMBL/GenBank/DDBJ whole genome shotgun (WGS) entry which is preliminary data.</text>
</comment>
<dbReference type="InterPro" id="IPR009072">
    <property type="entry name" value="Histone-fold"/>
</dbReference>
<dbReference type="PANTHER" id="PTHR11380">
    <property type="entry name" value="TRANSCRIPTION INITIATION FACTOR TFIID/SUPT3-RELATED"/>
    <property type="match status" value="1"/>
</dbReference>
<dbReference type="Pfam" id="PF02269">
    <property type="entry name" value="TFIID-18kDa"/>
    <property type="match status" value="1"/>
</dbReference>
<dbReference type="AlphaFoldDB" id="A0AAW1KML5"/>
<dbReference type="EMBL" id="JASPKY010000206">
    <property type="protein sequence ID" value="KAK9720820.1"/>
    <property type="molecule type" value="Genomic_DNA"/>
</dbReference>
<evidence type="ECO:0000256" key="3">
    <source>
        <dbReference type="ARBA" id="ARBA00023159"/>
    </source>
</evidence>
<sequence length="295" mass="34358">MEQQKVSYYNEISMMMFGFGDSHKPNPETVRLVESIVLSQLRLIVREALKYSKNDTLKPEELIFLMRKNKFKMRRFVKYLHNQELKKRIESNVVDLTNIPKNSLIEFIERIDETGELTDLSEFDEVKHERQVRADRISRALDEEKYKKFSKARCASFNSRQLPQLRNFEKMRSWIDPKKVIITAGACEVLAYYAYETVAQITDYALLVRLDNRRTNDPLSNLCGTYYTGSMFNGSMFNGEHRFSGINPDYSTVYSGQPPISVNEIREVMRRLTKPEAGRLNFGTSVPPSQHILAI</sequence>
<dbReference type="GO" id="GO:0046982">
    <property type="term" value="F:protein heterodimerization activity"/>
    <property type="evidence" value="ECO:0007669"/>
    <property type="project" value="InterPro"/>
</dbReference>
<organism evidence="7 8">
    <name type="scientific">Popillia japonica</name>
    <name type="common">Japanese beetle</name>
    <dbReference type="NCBI Taxonomy" id="7064"/>
    <lineage>
        <taxon>Eukaryota</taxon>
        <taxon>Metazoa</taxon>
        <taxon>Ecdysozoa</taxon>
        <taxon>Arthropoda</taxon>
        <taxon>Hexapoda</taxon>
        <taxon>Insecta</taxon>
        <taxon>Pterygota</taxon>
        <taxon>Neoptera</taxon>
        <taxon>Endopterygota</taxon>
        <taxon>Coleoptera</taxon>
        <taxon>Polyphaga</taxon>
        <taxon>Scarabaeiformia</taxon>
        <taxon>Scarabaeidae</taxon>
        <taxon>Rutelinae</taxon>
        <taxon>Popillia</taxon>
    </lineage>
</organism>
<name>A0AAW1KML5_POPJA</name>
<dbReference type="Proteomes" id="UP001458880">
    <property type="component" value="Unassembled WGS sequence"/>
</dbReference>
<evidence type="ECO:0000313" key="8">
    <source>
        <dbReference type="Proteomes" id="UP001458880"/>
    </source>
</evidence>
<accession>A0AAW1KML5</accession>
<keyword evidence="4" id="KW-0804">Transcription</keyword>
<proteinExistence type="inferred from homology"/>
<dbReference type="GO" id="GO:0005634">
    <property type="term" value="C:nucleus"/>
    <property type="evidence" value="ECO:0007669"/>
    <property type="project" value="UniProtKB-SubCell"/>
</dbReference>